<accession>A0A371GEU1</accession>
<evidence type="ECO:0000256" key="1">
    <source>
        <dbReference type="SAM" id="MobiDB-lite"/>
    </source>
</evidence>
<sequence length="136" mass="14875">MEISNLQIGTIDEYVEAFEVLMAQVPLMPEEQHMEVLAFEPPNQHKLISVSQLTEQKLTHSSPQNVTSGWRGTQQPKSITSWVNSVSSGSKAQGGHPNHSTSTTGSSGSYEMGSKTGQAQVSNSHFRGRTQNLSYQ</sequence>
<evidence type="ECO:0000313" key="2">
    <source>
        <dbReference type="EMBL" id="RDX89054.1"/>
    </source>
</evidence>
<feature type="compositionally biased region" description="Low complexity" evidence="1">
    <location>
        <begin position="100"/>
        <end position="109"/>
    </location>
</feature>
<reference evidence="2" key="1">
    <citation type="submission" date="2018-05" db="EMBL/GenBank/DDBJ databases">
        <title>Draft genome of Mucuna pruriens seed.</title>
        <authorList>
            <person name="Nnadi N.E."/>
            <person name="Vos R."/>
            <person name="Hasami M.H."/>
            <person name="Devisetty U.K."/>
            <person name="Aguiy J.C."/>
        </authorList>
    </citation>
    <scope>NUCLEOTIDE SEQUENCE [LARGE SCALE GENOMIC DNA]</scope>
    <source>
        <strain evidence="2">JCA_2017</strain>
    </source>
</reference>
<feature type="compositionally biased region" description="Polar residues" evidence="1">
    <location>
        <begin position="115"/>
        <end position="136"/>
    </location>
</feature>
<dbReference type="EMBL" id="QJKJ01005775">
    <property type="protein sequence ID" value="RDX89054.1"/>
    <property type="molecule type" value="Genomic_DNA"/>
</dbReference>
<evidence type="ECO:0000313" key="3">
    <source>
        <dbReference type="Proteomes" id="UP000257109"/>
    </source>
</evidence>
<comment type="caution">
    <text evidence="2">The sequence shown here is derived from an EMBL/GenBank/DDBJ whole genome shotgun (WGS) entry which is preliminary data.</text>
</comment>
<feature type="non-terminal residue" evidence="2">
    <location>
        <position position="1"/>
    </location>
</feature>
<proteinExistence type="predicted"/>
<dbReference type="Proteomes" id="UP000257109">
    <property type="component" value="Unassembled WGS sequence"/>
</dbReference>
<feature type="compositionally biased region" description="Polar residues" evidence="1">
    <location>
        <begin position="54"/>
        <end position="91"/>
    </location>
</feature>
<name>A0A371GEU1_MUCPR</name>
<protein>
    <submittedName>
        <fullName evidence="2">Uncharacterized protein</fullName>
    </submittedName>
</protein>
<feature type="region of interest" description="Disordered" evidence="1">
    <location>
        <begin position="54"/>
        <end position="136"/>
    </location>
</feature>
<keyword evidence="3" id="KW-1185">Reference proteome</keyword>
<dbReference type="AlphaFoldDB" id="A0A371GEU1"/>
<gene>
    <name evidence="2" type="ORF">CR513_29268</name>
</gene>
<organism evidence="2 3">
    <name type="scientific">Mucuna pruriens</name>
    <name type="common">Velvet bean</name>
    <name type="synonym">Dolichos pruriens</name>
    <dbReference type="NCBI Taxonomy" id="157652"/>
    <lineage>
        <taxon>Eukaryota</taxon>
        <taxon>Viridiplantae</taxon>
        <taxon>Streptophyta</taxon>
        <taxon>Embryophyta</taxon>
        <taxon>Tracheophyta</taxon>
        <taxon>Spermatophyta</taxon>
        <taxon>Magnoliopsida</taxon>
        <taxon>eudicotyledons</taxon>
        <taxon>Gunneridae</taxon>
        <taxon>Pentapetalae</taxon>
        <taxon>rosids</taxon>
        <taxon>fabids</taxon>
        <taxon>Fabales</taxon>
        <taxon>Fabaceae</taxon>
        <taxon>Papilionoideae</taxon>
        <taxon>50 kb inversion clade</taxon>
        <taxon>NPAAA clade</taxon>
        <taxon>indigoferoid/millettioid clade</taxon>
        <taxon>Phaseoleae</taxon>
        <taxon>Mucuna</taxon>
    </lineage>
</organism>